<name>A0A165FG93_EXIGL</name>
<keyword evidence="3" id="KW-1185">Reference proteome</keyword>
<feature type="compositionally biased region" description="Polar residues" evidence="1">
    <location>
        <begin position="23"/>
        <end position="44"/>
    </location>
</feature>
<dbReference type="InParanoid" id="A0A165FG93"/>
<gene>
    <name evidence="2" type="ORF">EXIGLDRAFT_162380</name>
</gene>
<protein>
    <submittedName>
        <fullName evidence="2">Uncharacterized protein</fullName>
    </submittedName>
</protein>
<feature type="region of interest" description="Disordered" evidence="1">
    <location>
        <begin position="23"/>
        <end position="54"/>
    </location>
</feature>
<accession>A0A165FG93</accession>
<organism evidence="2 3">
    <name type="scientific">Exidia glandulosa HHB12029</name>
    <dbReference type="NCBI Taxonomy" id="1314781"/>
    <lineage>
        <taxon>Eukaryota</taxon>
        <taxon>Fungi</taxon>
        <taxon>Dikarya</taxon>
        <taxon>Basidiomycota</taxon>
        <taxon>Agaricomycotina</taxon>
        <taxon>Agaricomycetes</taxon>
        <taxon>Auriculariales</taxon>
        <taxon>Exidiaceae</taxon>
        <taxon>Exidia</taxon>
    </lineage>
</organism>
<dbReference type="Proteomes" id="UP000077266">
    <property type="component" value="Unassembled WGS sequence"/>
</dbReference>
<evidence type="ECO:0000313" key="2">
    <source>
        <dbReference type="EMBL" id="KZV88946.1"/>
    </source>
</evidence>
<dbReference type="AlphaFoldDB" id="A0A165FG93"/>
<dbReference type="EMBL" id="KV426086">
    <property type="protein sequence ID" value="KZV88946.1"/>
    <property type="molecule type" value="Genomic_DNA"/>
</dbReference>
<proteinExistence type="predicted"/>
<reference evidence="2 3" key="1">
    <citation type="journal article" date="2016" name="Mol. Biol. Evol.">
        <title>Comparative Genomics of Early-Diverging Mushroom-Forming Fungi Provides Insights into the Origins of Lignocellulose Decay Capabilities.</title>
        <authorList>
            <person name="Nagy L.G."/>
            <person name="Riley R."/>
            <person name="Tritt A."/>
            <person name="Adam C."/>
            <person name="Daum C."/>
            <person name="Floudas D."/>
            <person name="Sun H."/>
            <person name="Yadav J.S."/>
            <person name="Pangilinan J."/>
            <person name="Larsson K.H."/>
            <person name="Matsuura K."/>
            <person name="Barry K."/>
            <person name="Labutti K."/>
            <person name="Kuo R."/>
            <person name="Ohm R.A."/>
            <person name="Bhattacharya S.S."/>
            <person name="Shirouzu T."/>
            <person name="Yoshinaga Y."/>
            <person name="Martin F.M."/>
            <person name="Grigoriev I.V."/>
            <person name="Hibbett D.S."/>
        </authorList>
    </citation>
    <scope>NUCLEOTIDE SEQUENCE [LARGE SCALE GENOMIC DNA]</scope>
    <source>
        <strain evidence="2 3">HHB12029</strain>
    </source>
</reference>
<sequence length="73" mass="7984">MITCSLQAQVRLSLTFSTRRTPASTLIPTLDGHSNSPATPGSNPHSREPSRFPTLIRYKAPLAHAPSPHWLIP</sequence>
<evidence type="ECO:0000313" key="3">
    <source>
        <dbReference type="Proteomes" id="UP000077266"/>
    </source>
</evidence>
<evidence type="ECO:0000256" key="1">
    <source>
        <dbReference type="SAM" id="MobiDB-lite"/>
    </source>
</evidence>